<evidence type="ECO:0000256" key="1">
    <source>
        <dbReference type="SAM" id="MobiDB-lite"/>
    </source>
</evidence>
<evidence type="ECO:0008006" key="5">
    <source>
        <dbReference type="Google" id="ProtNLM"/>
    </source>
</evidence>
<feature type="region of interest" description="Disordered" evidence="1">
    <location>
        <begin position="188"/>
        <end position="225"/>
    </location>
</feature>
<feature type="chain" id="PRO_5020431126" description="Cell wall protein" evidence="2">
    <location>
        <begin position="19"/>
        <end position="258"/>
    </location>
</feature>
<dbReference type="InterPro" id="IPR021054">
    <property type="entry name" value="Cell_wall_mannoprotein_1"/>
</dbReference>
<protein>
    <recommendedName>
        <fullName evidence="5">Cell wall protein</fullName>
    </recommendedName>
</protein>
<organism evidence="3 4">
    <name type="scientific">Pyricularia oryzae</name>
    <name type="common">Rice blast fungus</name>
    <name type="synonym">Magnaporthe oryzae</name>
    <dbReference type="NCBI Taxonomy" id="318829"/>
    <lineage>
        <taxon>Eukaryota</taxon>
        <taxon>Fungi</taxon>
        <taxon>Dikarya</taxon>
        <taxon>Ascomycota</taxon>
        <taxon>Pezizomycotina</taxon>
        <taxon>Sordariomycetes</taxon>
        <taxon>Sordariomycetidae</taxon>
        <taxon>Magnaporthales</taxon>
        <taxon>Pyriculariaceae</taxon>
        <taxon>Pyricularia</taxon>
    </lineage>
</organism>
<accession>A0A4P7N8S0</accession>
<feature type="signal peptide" evidence="2">
    <location>
        <begin position="1"/>
        <end position="18"/>
    </location>
</feature>
<evidence type="ECO:0000313" key="3">
    <source>
        <dbReference type="EMBL" id="QBZ57681.1"/>
    </source>
</evidence>
<proteinExistence type="predicted"/>
<evidence type="ECO:0000313" key="4">
    <source>
        <dbReference type="Proteomes" id="UP000294847"/>
    </source>
</evidence>
<dbReference type="AlphaFoldDB" id="A0A4P7N8S0"/>
<dbReference type="Pfam" id="PF12296">
    <property type="entry name" value="HsbA"/>
    <property type="match status" value="1"/>
</dbReference>
<evidence type="ECO:0000256" key="2">
    <source>
        <dbReference type="SAM" id="SignalP"/>
    </source>
</evidence>
<sequence>MKVTAAAAIMGLAALVGAANTERHQARDLDTTLRVMNNVLDQMVVVDNVISAFWDTSDLPAVQEAGTKMIAIIRASDEDILAMTPVPLQDAIAFQPLSDKLNAQGDKLLEGVEAKVPLFGRAAVCPTMHTAVSTIGAGVVKLMNDVSDKFPQEGRQNNANTIQHFTDSFASAIAKLKACADVNNAGGSGKPRGGDYDSAPAATWKPQATGTGVLPPPRATGAARNGTEGAVKAPIVTAGASSVVAKGFAAALVAALFL</sequence>
<keyword evidence="2" id="KW-0732">Signal</keyword>
<dbReference type="Gene3D" id="1.20.1280.140">
    <property type="match status" value="1"/>
</dbReference>
<dbReference type="EMBL" id="CP034205">
    <property type="protein sequence ID" value="QBZ57681.1"/>
    <property type="molecule type" value="Genomic_DNA"/>
</dbReference>
<gene>
    <name evidence="3" type="ORF">PoMZ_02616</name>
</gene>
<dbReference type="Proteomes" id="UP000294847">
    <property type="component" value="Chromosome 2"/>
</dbReference>
<reference evidence="3 4" key="1">
    <citation type="journal article" date="2019" name="Mol. Biol. Evol.">
        <title>Blast fungal genomes show frequent chromosomal changes, gene gains and losses, and effector gene turnover.</title>
        <authorList>
            <person name="Gomez Luciano L.B."/>
            <person name="Jason Tsai I."/>
            <person name="Chuma I."/>
            <person name="Tosa Y."/>
            <person name="Chen Y.H."/>
            <person name="Li J.Y."/>
            <person name="Li M.Y."/>
            <person name="Jade Lu M.Y."/>
            <person name="Nakayashiki H."/>
            <person name="Li W.H."/>
        </authorList>
    </citation>
    <scope>NUCLEOTIDE SEQUENCE [LARGE SCALE GENOMIC DNA]</scope>
    <source>
        <strain evidence="3">MZ5-1-6</strain>
    </source>
</reference>
<name>A0A4P7N8S0_PYROR</name>